<dbReference type="EMBL" id="SRLO01000219">
    <property type="protein sequence ID" value="TNN66429.1"/>
    <property type="molecule type" value="Genomic_DNA"/>
</dbReference>
<comment type="caution">
    <text evidence="2">The sequence shown here is derived from an EMBL/GenBank/DDBJ whole genome shotgun (WGS) entry which is preliminary data.</text>
</comment>
<sequence>MTPNGEHLKDDSSASPSSGKRLGQTGKRRRGEFLSSSDGYQHGCCLWEKRAGREGSFQPHGLPGHREAAEHRHRGAHRAEQHQAVRLLLPQRQGERPLPGCGPEWTQITDEVGLNRAAGDPTQIPVASQPGPAALHGATRVRPAELPLARRAVLLLPRRAAQHMRLVVRECVEVCSPYRRY</sequence>
<reference evidence="2 3" key="1">
    <citation type="submission" date="2019-03" db="EMBL/GenBank/DDBJ databases">
        <title>First draft genome of Liparis tanakae, snailfish: a comprehensive survey of snailfish specific genes.</title>
        <authorList>
            <person name="Kim W."/>
            <person name="Song I."/>
            <person name="Jeong J.-H."/>
            <person name="Kim D."/>
            <person name="Kim S."/>
            <person name="Ryu S."/>
            <person name="Song J.Y."/>
            <person name="Lee S.K."/>
        </authorList>
    </citation>
    <scope>NUCLEOTIDE SEQUENCE [LARGE SCALE GENOMIC DNA]</scope>
    <source>
        <tissue evidence="2">Muscle</tissue>
    </source>
</reference>
<evidence type="ECO:0000313" key="3">
    <source>
        <dbReference type="Proteomes" id="UP000314294"/>
    </source>
</evidence>
<dbReference type="Proteomes" id="UP000314294">
    <property type="component" value="Unassembled WGS sequence"/>
</dbReference>
<feature type="region of interest" description="Disordered" evidence="1">
    <location>
        <begin position="1"/>
        <end position="36"/>
    </location>
</feature>
<evidence type="ECO:0000313" key="2">
    <source>
        <dbReference type="EMBL" id="TNN66429.1"/>
    </source>
</evidence>
<protein>
    <submittedName>
        <fullName evidence="2">Uncharacterized protein</fullName>
    </submittedName>
</protein>
<evidence type="ECO:0000256" key="1">
    <source>
        <dbReference type="SAM" id="MobiDB-lite"/>
    </source>
</evidence>
<gene>
    <name evidence="2" type="ORF">EYF80_023337</name>
</gene>
<name>A0A4Z2HKM0_9TELE</name>
<keyword evidence="3" id="KW-1185">Reference proteome</keyword>
<feature type="region of interest" description="Disordered" evidence="1">
    <location>
        <begin position="56"/>
        <end position="81"/>
    </location>
</feature>
<feature type="compositionally biased region" description="Basic and acidic residues" evidence="1">
    <location>
        <begin position="1"/>
        <end position="12"/>
    </location>
</feature>
<organism evidence="2 3">
    <name type="scientific">Liparis tanakae</name>
    <name type="common">Tanaka's snailfish</name>
    <dbReference type="NCBI Taxonomy" id="230148"/>
    <lineage>
        <taxon>Eukaryota</taxon>
        <taxon>Metazoa</taxon>
        <taxon>Chordata</taxon>
        <taxon>Craniata</taxon>
        <taxon>Vertebrata</taxon>
        <taxon>Euteleostomi</taxon>
        <taxon>Actinopterygii</taxon>
        <taxon>Neopterygii</taxon>
        <taxon>Teleostei</taxon>
        <taxon>Neoteleostei</taxon>
        <taxon>Acanthomorphata</taxon>
        <taxon>Eupercaria</taxon>
        <taxon>Perciformes</taxon>
        <taxon>Cottioidei</taxon>
        <taxon>Cottales</taxon>
        <taxon>Liparidae</taxon>
        <taxon>Liparis</taxon>
    </lineage>
</organism>
<proteinExistence type="predicted"/>
<accession>A0A4Z2HKM0</accession>
<dbReference type="AlphaFoldDB" id="A0A4Z2HKM0"/>